<evidence type="ECO:0000259" key="6">
    <source>
        <dbReference type="PROSITE" id="PS51323"/>
    </source>
</evidence>
<dbReference type="GO" id="GO:0009966">
    <property type="term" value="P:regulation of signal transduction"/>
    <property type="evidence" value="ECO:0007669"/>
    <property type="project" value="TreeGrafter"/>
</dbReference>
<comment type="subcellular location">
    <subcellularLocation>
        <location evidence="1">Secreted</location>
    </subcellularLocation>
</comment>
<organism evidence="7 8">
    <name type="scientific">Ladona fulva</name>
    <name type="common">Scarce chaser dragonfly</name>
    <name type="synonym">Libellula fulva</name>
    <dbReference type="NCBI Taxonomy" id="123851"/>
    <lineage>
        <taxon>Eukaryota</taxon>
        <taxon>Metazoa</taxon>
        <taxon>Ecdysozoa</taxon>
        <taxon>Arthropoda</taxon>
        <taxon>Hexapoda</taxon>
        <taxon>Insecta</taxon>
        <taxon>Pterygota</taxon>
        <taxon>Palaeoptera</taxon>
        <taxon>Odonata</taxon>
        <taxon>Epiprocta</taxon>
        <taxon>Anisoptera</taxon>
        <taxon>Libelluloidea</taxon>
        <taxon>Libellulidae</taxon>
        <taxon>Ladona</taxon>
    </lineage>
</organism>
<dbReference type="PROSITE" id="PS51323">
    <property type="entry name" value="IGFBP_N_2"/>
    <property type="match status" value="1"/>
</dbReference>
<dbReference type="GO" id="GO:0005576">
    <property type="term" value="C:extracellular region"/>
    <property type="evidence" value="ECO:0007669"/>
    <property type="project" value="UniProtKB-SubCell"/>
</dbReference>
<evidence type="ECO:0000256" key="1">
    <source>
        <dbReference type="ARBA" id="ARBA00004613"/>
    </source>
</evidence>
<dbReference type="SUPFAM" id="SSF57184">
    <property type="entry name" value="Growth factor receptor domain"/>
    <property type="match status" value="1"/>
</dbReference>
<evidence type="ECO:0000256" key="5">
    <source>
        <dbReference type="SAM" id="SignalP"/>
    </source>
</evidence>
<keyword evidence="4" id="KW-1015">Disulfide bond</keyword>
<evidence type="ECO:0000313" key="7">
    <source>
        <dbReference type="EMBL" id="KAG8227903.1"/>
    </source>
</evidence>
<keyword evidence="2" id="KW-0964">Secreted</keyword>
<proteinExistence type="predicted"/>
<dbReference type="PANTHER" id="PTHR14186:SF20">
    <property type="entry name" value="CYSTEINE-RICH MOTOR NEURON 1 PROTEIN-LIKE"/>
    <property type="match status" value="1"/>
</dbReference>
<dbReference type="InterPro" id="IPR011390">
    <property type="entry name" value="IGFBP_rP_mac25"/>
</dbReference>
<keyword evidence="3 5" id="KW-0732">Signal</keyword>
<evidence type="ECO:0000313" key="8">
    <source>
        <dbReference type="Proteomes" id="UP000792457"/>
    </source>
</evidence>
<dbReference type="SMART" id="SM00121">
    <property type="entry name" value="IB"/>
    <property type="match status" value="1"/>
</dbReference>
<feature type="chain" id="PRO_5035471223" description="IGFBP N-terminal domain-containing protein" evidence="5">
    <location>
        <begin position="18"/>
        <end position="131"/>
    </location>
</feature>
<protein>
    <recommendedName>
        <fullName evidence="6">IGFBP N-terminal domain-containing protein</fullName>
    </recommendedName>
</protein>
<reference evidence="7" key="1">
    <citation type="submission" date="2013-04" db="EMBL/GenBank/DDBJ databases">
        <authorList>
            <person name="Qu J."/>
            <person name="Murali S.C."/>
            <person name="Bandaranaike D."/>
            <person name="Bellair M."/>
            <person name="Blankenburg K."/>
            <person name="Chao H."/>
            <person name="Dinh H."/>
            <person name="Doddapaneni H."/>
            <person name="Downs B."/>
            <person name="Dugan-Rocha S."/>
            <person name="Elkadiri S."/>
            <person name="Gnanaolivu R.D."/>
            <person name="Hernandez B."/>
            <person name="Javaid M."/>
            <person name="Jayaseelan J.C."/>
            <person name="Lee S."/>
            <person name="Li M."/>
            <person name="Ming W."/>
            <person name="Munidasa M."/>
            <person name="Muniz J."/>
            <person name="Nguyen L."/>
            <person name="Ongeri F."/>
            <person name="Osuji N."/>
            <person name="Pu L.-L."/>
            <person name="Puazo M."/>
            <person name="Qu C."/>
            <person name="Quiroz J."/>
            <person name="Raj R."/>
            <person name="Weissenberger G."/>
            <person name="Xin Y."/>
            <person name="Zou X."/>
            <person name="Han Y."/>
            <person name="Richards S."/>
            <person name="Worley K."/>
            <person name="Muzny D."/>
            <person name="Gibbs R."/>
        </authorList>
    </citation>
    <scope>NUCLEOTIDE SEQUENCE</scope>
    <source>
        <strain evidence="7">Sampled in the wild</strain>
    </source>
</reference>
<evidence type="ECO:0000256" key="3">
    <source>
        <dbReference type="ARBA" id="ARBA00022729"/>
    </source>
</evidence>
<keyword evidence="8" id="KW-1185">Reference proteome</keyword>
<dbReference type="PANTHER" id="PTHR14186">
    <property type="entry name" value="INSULIN-LIKE GROWTH FACTOR BINDING PROTEIN-RELATED"/>
    <property type="match status" value="1"/>
</dbReference>
<evidence type="ECO:0000256" key="4">
    <source>
        <dbReference type="ARBA" id="ARBA00023157"/>
    </source>
</evidence>
<dbReference type="EMBL" id="KZ308348">
    <property type="protein sequence ID" value="KAG8227903.1"/>
    <property type="molecule type" value="Genomic_DNA"/>
</dbReference>
<dbReference type="GO" id="GO:0005520">
    <property type="term" value="F:insulin-like growth factor binding"/>
    <property type="evidence" value="ECO:0007669"/>
    <property type="project" value="InterPro"/>
</dbReference>
<reference evidence="7" key="2">
    <citation type="submission" date="2017-10" db="EMBL/GenBank/DDBJ databases">
        <title>Ladona fulva Genome sequencing and assembly.</title>
        <authorList>
            <person name="Murali S."/>
            <person name="Richards S."/>
            <person name="Bandaranaike D."/>
            <person name="Bellair M."/>
            <person name="Blankenburg K."/>
            <person name="Chao H."/>
            <person name="Dinh H."/>
            <person name="Doddapaneni H."/>
            <person name="Dugan-Rocha S."/>
            <person name="Elkadiri S."/>
            <person name="Gnanaolivu R."/>
            <person name="Hernandez B."/>
            <person name="Skinner E."/>
            <person name="Javaid M."/>
            <person name="Lee S."/>
            <person name="Li M."/>
            <person name="Ming W."/>
            <person name="Munidasa M."/>
            <person name="Muniz J."/>
            <person name="Nguyen L."/>
            <person name="Hughes D."/>
            <person name="Osuji N."/>
            <person name="Pu L.-L."/>
            <person name="Puazo M."/>
            <person name="Qu C."/>
            <person name="Quiroz J."/>
            <person name="Raj R."/>
            <person name="Weissenberger G."/>
            <person name="Xin Y."/>
            <person name="Zou X."/>
            <person name="Han Y."/>
            <person name="Worley K."/>
            <person name="Muzny D."/>
            <person name="Gibbs R."/>
        </authorList>
    </citation>
    <scope>NUCLEOTIDE SEQUENCE</scope>
    <source>
        <strain evidence="7">Sampled in the wild</strain>
    </source>
</reference>
<feature type="domain" description="IGFBP N-terminal" evidence="6">
    <location>
        <begin position="16"/>
        <end position="99"/>
    </location>
</feature>
<dbReference type="Gene3D" id="4.10.40.20">
    <property type="match status" value="1"/>
</dbReference>
<feature type="signal peptide" evidence="5">
    <location>
        <begin position="1"/>
        <end position="17"/>
    </location>
</feature>
<sequence length="131" mass="14072">MAPPLVLWVLLAARATALSCVCTPSECEEVLEWECPGGGVVWDACGCCRVCARVEDEPCGGPDGFHGSCAPGLHCVLDPSQLLPQRAQRGEARGTCKRECACTTPLFSIIQRCFSWLRSLMPCGLPPEQHA</sequence>
<dbReference type="OrthoDB" id="5976811at2759"/>
<comment type="caution">
    <text evidence="7">The sequence shown here is derived from an EMBL/GenBank/DDBJ whole genome shotgun (WGS) entry which is preliminary data.</text>
</comment>
<accession>A0A8K0K4R5</accession>
<dbReference type="GO" id="GO:0001558">
    <property type="term" value="P:regulation of cell growth"/>
    <property type="evidence" value="ECO:0007669"/>
    <property type="project" value="InterPro"/>
</dbReference>
<dbReference type="InterPro" id="IPR000867">
    <property type="entry name" value="IGFBP-like"/>
</dbReference>
<dbReference type="InterPro" id="IPR009030">
    <property type="entry name" value="Growth_fac_rcpt_cys_sf"/>
</dbReference>
<evidence type="ECO:0000256" key="2">
    <source>
        <dbReference type="ARBA" id="ARBA00022525"/>
    </source>
</evidence>
<gene>
    <name evidence="7" type="ORF">J437_LFUL006350</name>
</gene>
<dbReference type="Proteomes" id="UP000792457">
    <property type="component" value="Unassembled WGS sequence"/>
</dbReference>
<name>A0A8K0K4R5_LADFU</name>
<dbReference type="AlphaFoldDB" id="A0A8K0K4R5"/>
<dbReference type="Pfam" id="PF00219">
    <property type="entry name" value="IGFBP"/>
    <property type="match status" value="1"/>
</dbReference>